<dbReference type="Gene3D" id="1.10.640.10">
    <property type="entry name" value="Haem peroxidase domain superfamily, animal type"/>
    <property type="match status" value="1"/>
</dbReference>
<keyword evidence="4" id="KW-0575">Peroxidase</keyword>
<evidence type="ECO:0000256" key="3">
    <source>
        <dbReference type="ARBA" id="ARBA00023180"/>
    </source>
</evidence>
<dbReference type="GO" id="GO:0020037">
    <property type="term" value="F:heme binding"/>
    <property type="evidence" value="ECO:0007669"/>
    <property type="project" value="InterPro"/>
</dbReference>
<dbReference type="SUPFAM" id="SSF51120">
    <property type="entry name" value="beta-Roll"/>
    <property type="match status" value="3"/>
</dbReference>
<dbReference type="InterPro" id="IPR010255">
    <property type="entry name" value="Haem_peroxidase_sf"/>
</dbReference>
<dbReference type="GO" id="GO:0005576">
    <property type="term" value="C:extracellular region"/>
    <property type="evidence" value="ECO:0007669"/>
    <property type="project" value="UniProtKB-SubCell"/>
</dbReference>
<evidence type="ECO:0000313" key="5">
    <source>
        <dbReference type="Proteomes" id="UP000240418"/>
    </source>
</evidence>
<dbReference type="GO" id="GO:0004601">
    <property type="term" value="F:peroxidase activity"/>
    <property type="evidence" value="ECO:0007669"/>
    <property type="project" value="UniProtKB-KW"/>
</dbReference>
<protein>
    <submittedName>
        <fullName evidence="4">Peroxidase</fullName>
    </submittedName>
</protein>
<name>A0A2P8F7C7_9RHOB</name>
<keyword evidence="2" id="KW-0964">Secreted</keyword>
<comment type="caution">
    <text evidence="4">The sequence shown here is derived from an EMBL/GenBank/DDBJ whole genome shotgun (WGS) entry which is preliminary data.</text>
</comment>
<dbReference type="PANTHER" id="PTHR11475:SF4">
    <property type="entry name" value="CHORION PEROXIDASE"/>
    <property type="match status" value="1"/>
</dbReference>
<comment type="subcellular location">
    <subcellularLocation>
        <location evidence="1">Secreted</location>
    </subcellularLocation>
</comment>
<evidence type="ECO:0000256" key="1">
    <source>
        <dbReference type="ARBA" id="ARBA00004613"/>
    </source>
</evidence>
<dbReference type="PRINTS" id="PR00457">
    <property type="entry name" value="ANPEROXIDASE"/>
</dbReference>
<proteinExistence type="predicted"/>
<dbReference type="PROSITE" id="PS00330">
    <property type="entry name" value="HEMOLYSIN_CALCIUM"/>
    <property type="match status" value="2"/>
</dbReference>
<dbReference type="InterPro" id="IPR001343">
    <property type="entry name" value="Hemolysn_Ca-bd"/>
</dbReference>
<dbReference type="PANTHER" id="PTHR11475">
    <property type="entry name" value="OXIDASE/PEROXIDASE"/>
    <property type="match status" value="1"/>
</dbReference>
<dbReference type="EMBL" id="PYGJ01000016">
    <property type="protein sequence ID" value="PSL17620.1"/>
    <property type="molecule type" value="Genomic_DNA"/>
</dbReference>
<dbReference type="InterPro" id="IPR037120">
    <property type="entry name" value="Haem_peroxidase_sf_animal"/>
</dbReference>
<gene>
    <name evidence="4" type="ORF">CLV88_11667</name>
</gene>
<dbReference type="InterPro" id="IPR011049">
    <property type="entry name" value="Serralysin-like_metalloprot_C"/>
</dbReference>
<dbReference type="InterPro" id="IPR019791">
    <property type="entry name" value="Haem_peroxidase_animal"/>
</dbReference>
<dbReference type="Pfam" id="PF03098">
    <property type="entry name" value="An_peroxidase"/>
    <property type="match status" value="1"/>
</dbReference>
<dbReference type="SUPFAM" id="SSF48113">
    <property type="entry name" value="Heme-dependent peroxidases"/>
    <property type="match status" value="1"/>
</dbReference>
<keyword evidence="4" id="KW-0560">Oxidoreductase</keyword>
<dbReference type="RefSeq" id="WP_106609941.1">
    <property type="nucleotide sequence ID" value="NZ_PYGJ01000016.1"/>
</dbReference>
<evidence type="ECO:0000313" key="4">
    <source>
        <dbReference type="EMBL" id="PSL17620.1"/>
    </source>
</evidence>
<accession>A0A2P8F7C7</accession>
<reference evidence="4 5" key="1">
    <citation type="submission" date="2018-03" db="EMBL/GenBank/DDBJ databases">
        <title>Genomic Encyclopedia of Archaeal and Bacterial Type Strains, Phase II (KMG-II): from individual species to whole genera.</title>
        <authorList>
            <person name="Goeker M."/>
        </authorList>
    </citation>
    <scope>NUCLEOTIDE SEQUENCE [LARGE SCALE GENOMIC DNA]</scope>
    <source>
        <strain evidence="4 5">DSM 100673</strain>
    </source>
</reference>
<sequence>MSEEYATHVASGSRAVGAEGEIDTPISRLTASAYDDGVESVRIGPNAAQVAFGLFGQGQEDLPNALGVSVFWTYWGQFLDHDISLTPTNSGEFVDVAGLIAPVQRSAYVSDGTAGDIRAQVNKITPLIDASNVYGSDSERLTELRTFDGGRLKTSEGYDGIDHLHLNMARLENAGDNDPDNPLYVAGDVRANENVALTAIHTMMANEHNYWSDRLGEKHPDWSDDQLFDGARSVVEALIQNITYSEFLPLLLGPNALSPLADSSEGVSEQVTNEFSTAAYRFAHSTVSSELLRLKENGDALGEGHLSLASSFFNNSAISENGIAPIMRGLGTTDAQEIDTKVIDELNLFLVNDAGMSGFSLPALNIVRGRDHGIDTYVSVRSQLLGDIDLEALDPADFSVITRDVVVQQDLASVYDSVFDVDLWVGGLAEEKIPGAMVGPTFQNILVEQFARLRDADPLWFQRRSWTDEGLFEEIIGTRLSDILMRSAGVECMQADIFLTSNRVGGSEGDDVVEGNWERDLMVGMEGDDFMDGHESADDLFGGAGDDTLFGGDGDDHIHGDEGADFLNGGSGHDSMSGGLGNDELFAQDGNDYLAGGLGDDVLGGSAGNDSLYGGMGSDISFGGDGDDLIYEIETDEESNTAWAGQGDDTVMGGGGHDVFGGGAGDDSISSGNGNDVIYGGAGEGRDILNGGDGADTLFGSGGNDQISGGDGDDIIFNGQGDDHVEAGDGNDILWGGIGNDLLEGGSGADVFVFVEGNGEDTIRHYSLVDDRIAILSDNIASLEDLTLSQHRFEAHIAFDDVTIILESVLVTHLTEDHFLFDLAF</sequence>
<dbReference type="Proteomes" id="UP000240418">
    <property type="component" value="Unassembled WGS sequence"/>
</dbReference>
<dbReference type="GO" id="GO:0005509">
    <property type="term" value="F:calcium ion binding"/>
    <property type="evidence" value="ECO:0007669"/>
    <property type="project" value="InterPro"/>
</dbReference>
<dbReference type="PRINTS" id="PR00313">
    <property type="entry name" value="CABNDNGRPT"/>
</dbReference>
<organism evidence="4 5">
    <name type="scientific">Shimia abyssi</name>
    <dbReference type="NCBI Taxonomy" id="1662395"/>
    <lineage>
        <taxon>Bacteria</taxon>
        <taxon>Pseudomonadati</taxon>
        <taxon>Pseudomonadota</taxon>
        <taxon>Alphaproteobacteria</taxon>
        <taxon>Rhodobacterales</taxon>
        <taxon>Roseobacteraceae</taxon>
    </lineage>
</organism>
<dbReference type="PROSITE" id="PS50292">
    <property type="entry name" value="PEROXIDASE_3"/>
    <property type="match status" value="1"/>
</dbReference>
<keyword evidence="3" id="KW-0325">Glycoprotein</keyword>
<dbReference type="OrthoDB" id="9765610at2"/>
<evidence type="ECO:0000256" key="2">
    <source>
        <dbReference type="ARBA" id="ARBA00022525"/>
    </source>
</evidence>
<keyword evidence="5" id="KW-1185">Reference proteome</keyword>
<dbReference type="GO" id="GO:0006979">
    <property type="term" value="P:response to oxidative stress"/>
    <property type="evidence" value="ECO:0007669"/>
    <property type="project" value="InterPro"/>
</dbReference>
<dbReference type="InterPro" id="IPR018511">
    <property type="entry name" value="Hemolysin-typ_Ca-bd_CS"/>
</dbReference>
<dbReference type="Pfam" id="PF00353">
    <property type="entry name" value="HemolysinCabind"/>
    <property type="match status" value="6"/>
</dbReference>
<dbReference type="AlphaFoldDB" id="A0A2P8F7C7"/>
<dbReference type="Gene3D" id="2.150.10.10">
    <property type="entry name" value="Serralysin-like metalloprotease, C-terminal"/>
    <property type="match status" value="3"/>
</dbReference>